<protein>
    <submittedName>
        <fullName evidence="1">Uncharacterized protein</fullName>
    </submittedName>
</protein>
<dbReference type="GO" id="GO:0016192">
    <property type="term" value="P:vesicle-mediated transport"/>
    <property type="evidence" value="ECO:0007669"/>
    <property type="project" value="TreeGrafter"/>
</dbReference>
<evidence type="ECO:0000313" key="1">
    <source>
        <dbReference type="EMBL" id="KAG0558138.1"/>
    </source>
</evidence>
<dbReference type="InterPro" id="IPR011993">
    <property type="entry name" value="PH-like_dom_sf"/>
</dbReference>
<organism evidence="1 2">
    <name type="scientific">Ceratodon purpureus</name>
    <name type="common">Fire moss</name>
    <name type="synonym">Dicranum purpureum</name>
    <dbReference type="NCBI Taxonomy" id="3225"/>
    <lineage>
        <taxon>Eukaryota</taxon>
        <taxon>Viridiplantae</taxon>
        <taxon>Streptophyta</taxon>
        <taxon>Embryophyta</taxon>
        <taxon>Bryophyta</taxon>
        <taxon>Bryophytina</taxon>
        <taxon>Bryopsida</taxon>
        <taxon>Dicranidae</taxon>
        <taxon>Pseudoditrichales</taxon>
        <taxon>Ditrichaceae</taxon>
        <taxon>Ceratodon</taxon>
    </lineage>
</organism>
<dbReference type="PANTHER" id="PTHR12847:SF9">
    <property type="entry name" value="NECAP-LIKE PROTEIN CG9132"/>
    <property type="match status" value="1"/>
</dbReference>
<dbReference type="GO" id="GO:0030125">
    <property type="term" value="C:clathrin vesicle coat"/>
    <property type="evidence" value="ECO:0007669"/>
    <property type="project" value="TreeGrafter"/>
</dbReference>
<sequence>MAAGMESVTVDDQESNAELVLFQVKECYVYMIPPRKTAASYKADEWDINKWA</sequence>
<dbReference type="Gene3D" id="2.30.29.30">
    <property type="entry name" value="Pleckstrin-homology domain (PH domain)/Phosphotyrosine-binding domain (PTB)"/>
    <property type="match status" value="1"/>
</dbReference>
<dbReference type="EMBL" id="CM026431">
    <property type="protein sequence ID" value="KAG0558138.1"/>
    <property type="molecule type" value="Genomic_DNA"/>
</dbReference>
<reference evidence="1" key="1">
    <citation type="submission" date="2020-06" db="EMBL/GenBank/DDBJ databases">
        <title>WGS assembly of Ceratodon purpureus strain R40.</title>
        <authorList>
            <person name="Carey S.B."/>
            <person name="Jenkins J."/>
            <person name="Shu S."/>
            <person name="Lovell J.T."/>
            <person name="Sreedasyam A."/>
            <person name="Maumus F."/>
            <person name="Tiley G.P."/>
            <person name="Fernandez-Pozo N."/>
            <person name="Barry K."/>
            <person name="Chen C."/>
            <person name="Wang M."/>
            <person name="Lipzen A."/>
            <person name="Daum C."/>
            <person name="Saski C.A."/>
            <person name="Payton A.C."/>
            <person name="Mcbreen J.C."/>
            <person name="Conrad R.E."/>
            <person name="Kollar L.M."/>
            <person name="Olsson S."/>
            <person name="Huttunen S."/>
            <person name="Landis J.B."/>
            <person name="Wickett N.J."/>
            <person name="Johnson M.G."/>
            <person name="Rensing S.A."/>
            <person name="Grimwood J."/>
            <person name="Schmutz J."/>
            <person name="Mcdaniel S.F."/>
        </authorList>
    </citation>
    <scope>NUCLEOTIDE SEQUENCE</scope>
    <source>
        <strain evidence="1">R40</strain>
    </source>
</reference>
<dbReference type="SUPFAM" id="SSF50729">
    <property type="entry name" value="PH domain-like"/>
    <property type="match status" value="1"/>
</dbReference>
<dbReference type="AlphaFoldDB" id="A0A8T0GK88"/>
<comment type="caution">
    <text evidence="1">The sequence shown here is derived from an EMBL/GenBank/DDBJ whole genome shotgun (WGS) entry which is preliminary data.</text>
</comment>
<name>A0A8T0GK88_CERPU</name>
<proteinExistence type="predicted"/>
<keyword evidence="2" id="KW-1185">Reference proteome</keyword>
<dbReference type="PANTHER" id="PTHR12847">
    <property type="entry name" value="ATP-BINDING CASSETTE ABC TRANSPORTER-RELATED"/>
    <property type="match status" value="1"/>
</dbReference>
<evidence type="ECO:0000313" key="2">
    <source>
        <dbReference type="Proteomes" id="UP000822688"/>
    </source>
</evidence>
<dbReference type="Proteomes" id="UP000822688">
    <property type="component" value="Chromosome 10"/>
</dbReference>
<accession>A0A8T0GK88</accession>
<gene>
    <name evidence="1" type="ORF">KC19_10G007200</name>
</gene>